<evidence type="ECO:0000313" key="5">
    <source>
        <dbReference type="Proteomes" id="UP001208131"/>
    </source>
</evidence>
<dbReference type="PANTHER" id="PTHR43584:SF8">
    <property type="entry name" value="N-ACETYLMURAMATE ALPHA-1-PHOSPHATE URIDYLYLTRANSFERASE"/>
    <property type="match status" value="1"/>
</dbReference>
<comment type="caution">
    <text evidence="4">The sequence shown here is derived from an EMBL/GenBank/DDBJ whole genome shotgun (WGS) entry which is preliminary data.</text>
</comment>
<dbReference type="RefSeq" id="WP_267301945.1">
    <property type="nucleotide sequence ID" value="NZ_JAOQJZ010000019.1"/>
</dbReference>
<keyword evidence="2" id="KW-0548">Nucleotidyltransferase</keyword>
<dbReference type="Proteomes" id="UP001208131">
    <property type="component" value="Unassembled WGS sequence"/>
</dbReference>
<dbReference type="AlphaFoldDB" id="A0AAE3IJ41"/>
<dbReference type="EMBL" id="JAOQJZ010000019">
    <property type="protein sequence ID" value="MCU6706894.1"/>
    <property type="molecule type" value="Genomic_DNA"/>
</dbReference>
<evidence type="ECO:0000256" key="1">
    <source>
        <dbReference type="ARBA" id="ARBA00022679"/>
    </source>
</evidence>
<sequence length="238" mass="27086">MQQIILAAGKGTRLNMPVTNKCLVKVSEKALIDYNLELSHEINANEILVIVGHNKDSLINYIGSSYNGIPVKYIEQQPQLGIAHGIMQAIQNINGSFLMCLSDELLVRHQLSLFLKFFRETEADCVCGIVKDSDENIAKAYTVEINNQKLITRIVEKPEYMFNQYKGTGYCLMRQTMLDVLPKLKKNAQRGEYEMGDWIRLAINQGKKCYAFEIGEADFNVNEQTDIYEAENYILSSQ</sequence>
<evidence type="ECO:0000313" key="4">
    <source>
        <dbReference type="EMBL" id="MCU6706894.1"/>
    </source>
</evidence>
<reference evidence="4 5" key="1">
    <citation type="journal article" date="2021" name="ISME Commun">
        <title>Automated analysis of genomic sequences facilitates high-throughput and comprehensive description of bacteria.</title>
        <authorList>
            <person name="Hitch T.C.A."/>
        </authorList>
    </citation>
    <scope>NUCLEOTIDE SEQUENCE [LARGE SCALE GENOMIC DNA]</scope>
    <source>
        <strain evidence="4 5">Sanger_31</strain>
    </source>
</reference>
<organism evidence="4 5">
    <name type="scientific">Hominimerdicola aceti</name>
    <dbReference type="NCBI Taxonomy" id="2981726"/>
    <lineage>
        <taxon>Bacteria</taxon>
        <taxon>Bacillati</taxon>
        <taxon>Bacillota</taxon>
        <taxon>Clostridia</taxon>
        <taxon>Eubacteriales</taxon>
        <taxon>Oscillospiraceae</taxon>
        <taxon>Hominimerdicola</taxon>
    </lineage>
</organism>
<feature type="domain" description="Nucleotidyl transferase" evidence="3">
    <location>
        <begin position="3"/>
        <end position="213"/>
    </location>
</feature>
<proteinExistence type="predicted"/>
<dbReference type="InterPro" id="IPR005835">
    <property type="entry name" value="NTP_transferase_dom"/>
</dbReference>
<name>A0AAE3IJ41_9FIRM</name>
<dbReference type="Pfam" id="PF00483">
    <property type="entry name" value="NTP_transferase"/>
    <property type="match status" value="1"/>
</dbReference>
<dbReference type="GO" id="GO:0016779">
    <property type="term" value="F:nucleotidyltransferase activity"/>
    <property type="evidence" value="ECO:0007669"/>
    <property type="project" value="UniProtKB-KW"/>
</dbReference>
<dbReference type="PANTHER" id="PTHR43584">
    <property type="entry name" value="NUCLEOTIDYL TRANSFERASE"/>
    <property type="match status" value="1"/>
</dbReference>
<keyword evidence="5" id="KW-1185">Reference proteome</keyword>
<evidence type="ECO:0000256" key="2">
    <source>
        <dbReference type="ARBA" id="ARBA00022695"/>
    </source>
</evidence>
<dbReference type="SUPFAM" id="SSF53448">
    <property type="entry name" value="Nucleotide-diphospho-sugar transferases"/>
    <property type="match status" value="1"/>
</dbReference>
<accession>A0AAE3IJ41</accession>
<dbReference type="Gene3D" id="3.90.550.10">
    <property type="entry name" value="Spore Coat Polysaccharide Biosynthesis Protein SpsA, Chain A"/>
    <property type="match status" value="1"/>
</dbReference>
<keyword evidence="1" id="KW-0808">Transferase</keyword>
<evidence type="ECO:0000259" key="3">
    <source>
        <dbReference type="Pfam" id="PF00483"/>
    </source>
</evidence>
<dbReference type="InterPro" id="IPR050065">
    <property type="entry name" value="GlmU-like"/>
</dbReference>
<protein>
    <submittedName>
        <fullName evidence="4">Sugar phosphate nucleotidyltransferase</fullName>
    </submittedName>
</protein>
<dbReference type="InterPro" id="IPR029044">
    <property type="entry name" value="Nucleotide-diphossugar_trans"/>
</dbReference>
<gene>
    <name evidence="4" type="ORF">OCV57_13320</name>
</gene>